<evidence type="ECO:0000313" key="4">
    <source>
        <dbReference type="Proteomes" id="UP000314294"/>
    </source>
</evidence>
<evidence type="ECO:0000256" key="2">
    <source>
        <dbReference type="SAM" id="Phobius"/>
    </source>
</evidence>
<comment type="caution">
    <text evidence="3">The sequence shown here is derived from an EMBL/GenBank/DDBJ whole genome shotgun (WGS) entry which is preliminary data.</text>
</comment>
<feature type="transmembrane region" description="Helical" evidence="2">
    <location>
        <begin position="74"/>
        <end position="91"/>
    </location>
</feature>
<keyword evidence="2" id="KW-1133">Transmembrane helix</keyword>
<keyword evidence="2" id="KW-0812">Transmembrane</keyword>
<keyword evidence="2" id="KW-0472">Membrane</keyword>
<feature type="compositionally biased region" description="Basic and acidic residues" evidence="1">
    <location>
        <begin position="167"/>
        <end position="178"/>
    </location>
</feature>
<evidence type="ECO:0000313" key="3">
    <source>
        <dbReference type="EMBL" id="TNN64709.1"/>
    </source>
</evidence>
<proteinExistence type="predicted"/>
<dbReference type="Proteomes" id="UP000314294">
    <property type="component" value="Unassembled WGS sequence"/>
</dbReference>
<keyword evidence="4" id="KW-1185">Reference proteome</keyword>
<dbReference type="AlphaFoldDB" id="A0A4Z2HFT1"/>
<gene>
    <name evidence="3" type="ORF">EYF80_025116</name>
</gene>
<evidence type="ECO:0000256" key="1">
    <source>
        <dbReference type="SAM" id="MobiDB-lite"/>
    </source>
</evidence>
<organism evidence="3 4">
    <name type="scientific">Liparis tanakae</name>
    <name type="common">Tanaka's snailfish</name>
    <dbReference type="NCBI Taxonomy" id="230148"/>
    <lineage>
        <taxon>Eukaryota</taxon>
        <taxon>Metazoa</taxon>
        <taxon>Chordata</taxon>
        <taxon>Craniata</taxon>
        <taxon>Vertebrata</taxon>
        <taxon>Euteleostomi</taxon>
        <taxon>Actinopterygii</taxon>
        <taxon>Neopterygii</taxon>
        <taxon>Teleostei</taxon>
        <taxon>Neoteleostei</taxon>
        <taxon>Acanthomorphata</taxon>
        <taxon>Eupercaria</taxon>
        <taxon>Perciformes</taxon>
        <taxon>Cottioidei</taxon>
        <taxon>Cottales</taxon>
        <taxon>Liparidae</taxon>
        <taxon>Liparis</taxon>
    </lineage>
</organism>
<dbReference type="OrthoDB" id="8957492at2759"/>
<accession>A0A4Z2HFT1</accession>
<sequence>MRFNVFQAVIAVSHLSVAVRAGMLQRKVKEMTMKRRERKAGMWWQELPHFPPTVRFSSKEDLQVDRKEGAGQRLYLYGAVTPAMGMLGQWMRKMKMASRLTIAHIMQKRMMPRQRSHSPNHVAASEALRLNCDSKNFGPKVDMPAMRVASVAPAKHRKRKGGFFRRSSTDLEGERWGK</sequence>
<name>A0A4Z2HFT1_9TELE</name>
<protein>
    <submittedName>
        <fullName evidence="3">Uncharacterized protein</fullName>
    </submittedName>
</protein>
<dbReference type="EMBL" id="SRLO01000248">
    <property type="protein sequence ID" value="TNN64709.1"/>
    <property type="molecule type" value="Genomic_DNA"/>
</dbReference>
<reference evidence="3 4" key="1">
    <citation type="submission" date="2019-03" db="EMBL/GenBank/DDBJ databases">
        <title>First draft genome of Liparis tanakae, snailfish: a comprehensive survey of snailfish specific genes.</title>
        <authorList>
            <person name="Kim W."/>
            <person name="Song I."/>
            <person name="Jeong J.-H."/>
            <person name="Kim D."/>
            <person name="Kim S."/>
            <person name="Ryu S."/>
            <person name="Song J.Y."/>
            <person name="Lee S.K."/>
        </authorList>
    </citation>
    <scope>NUCLEOTIDE SEQUENCE [LARGE SCALE GENOMIC DNA]</scope>
    <source>
        <tissue evidence="3">Muscle</tissue>
    </source>
</reference>
<feature type="region of interest" description="Disordered" evidence="1">
    <location>
        <begin position="159"/>
        <end position="178"/>
    </location>
</feature>